<dbReference type="KEGG" id="haq:DU484_18975"/>
<organism evidence="1 2">
    <name type="scientific">Haloplanus rubicundus</name>
    <dbReference type="NCBI Taxonomy" id="1547898"/>
    <lineage>
        <taxon>Archaea</taxon>
        <taxon>Methanobacteriati</taxon>
        <taxon>Methanobacteriota</taxon>
        <taxon>Stenosarchaea group</taxon>
        <taxon>Halobacteria</taxon>
        <taxon>Halobacteriales</taxon>
        <taxon>Haloferacaceae</taxon>
        <taxon>Haloplanus</taxon>
    </lineage>
</organism>
<keyword evidence="1" id="KW-0614">Plasmid</keyword>
<gene>
    <name evidence="1" type="ORF">DU484_18975</name>
</gene>
<evidence type="ECO:0000313" key="2">
    <source>
        <dbReference type="Proteomes" id="UP000252985"/>
    </source>
</evidence>
<protein>
    <submittedName>
        <fullName evidence="1">Uncharacterized protein</fullName>
    </submittedName>
</protein>
<dbReference type="GeneID" id="37289107"/>
<reference evidence="1 2" key="1">
    <citation type="submission" date="2018-07" db="EMBL/GenBank/DDBJ databases">
        <title>Genome sequences of Haloplanus sp. CBA1112.</title>
        <authorList>
            <person name="Kim Y.B."/>
            <person name="Roh S.W."/>
        </authorList>
    </citation>
    <scope>NUCLEOTIDE SEQUENCE [LARGE SCALE GENOMIC DNA]</scope>
    <source>
        <strain evidence="1 2">CBA1112</strain>
        <plasmid evidence="2">pcba1112-02</plasmid>
    </source>
</reference>
<dbReference type="EMBL" id="CP031149">
    <property type="protein sequence ID" value="AXG11986.1"/>
    <property type="molecule type" value="Genomic_DNA"/>
</dbReference>
<evidence type="ECO:0000313" key="1">
    <source>
        <dbReference type="EMBL" id="AXG11986.1"/>
    </source>
</evidence>
<sequence>MSFEIVGFESELGTDAALPPDCESDDHIVPISFEAFFPSSFMRLYTDAETFAEFMQDSPWRVTTLAEFEMIPEPDLDVYVDDRTEFRSWTEMLRAAGPDFIERVQNH</sequence>
<dbReference type="Proteomes" id="UP000252985">
    <property type="component" value="Plasmid pCBA1112-02"/>
</dbReference>
<dbReference type="RefSeq" id="WP_114606890.1">
    <property type="nucleotide sequence ID" value="NZ_CP031149.1"/>
</dbReference>
<dbReference type="AlphaFoldDB" id="A0A345EIG4"/>
<geneLocation type="plasmid" evidence="2">
    <name>pcba1112-02</name>
</geneLocation>
<name>A0A345EIG4_9EURY</name>
<accession>A0A345EIG4</accession>
<proteinExistence type="predicted"/>